<proteinExistence type="predicted"/>
<dbReference type="GO" id="GO:0006086">
    <property type="term" value="P:pyruvate decarboxylation to acetyl-CoA"/>
    <property type="evidence" value="ECO:0007669"/>
    <property type="project" value="InterPro"/>
</dbReference>
<gene>
    <name evidence="2" type="ORF">POCULU_LOCUS10692</name>
</gene>
<keyword evidence="3" id="KW-1185">Reference proteome</keyword>
<accession>A0A9N9HAK5</accession>
<dbReference type="PANTHER" id="PTHR23151:SF90">
    <property type="entry name" value="DIHYDROLIPOYLLYSINE-RESIDUE ACETYLTRANSFERASE COMPONENT OF PYRUVATE DEHYDROGENASE COMPLEX, MITOCHONDRIAL-RELATED"/>
    <property type="match status" value="1"/>
</dbReference>
<evidence type="ECO:0000313" key="3">
    <source>
        <dbReference type="Proteomes" id="UP000789572"/>
    </source>
</evidence>
<feature type="domain" description="2-oxoacid dehydrogenase acyltransferase catalytic" evidence="1">
    <location>
        <begin position="73"/>
        <end position="118"/>
    </location>
</feature>
<feature type="non-terminal residue" evidence="2">
    <location>
        <position position="1"/>
    </location>
</feature>
<dbReference type="GO" id="GO:0045254">
    <property type="term" value="C:pyruvate dehydrogenase complex"/>
    <property type="evidence" value="ECO:0007669"/>
    <property type="project" value="InterPro"/>
</dbReference>
<dbReference type="GO" id="GO:0016746">
    <property type="term" value="F:acyltransferase activity"/>
    <property type="evidence" value="ECO:0007669"/>
    <property type="project" value="InterPro"/>
</dbReference>
<dbReference type="AlphaFoldDB" id="A0A9N9HAK5"/>
<dbReference type="Gene3D" id="3.30.559.10">
    <property type="entry name" value="Chloramphenicol acetyltransferase-like domain"/>
    <property type="match status" value="1"/>
</dbReference>
<sequence>ISNPDVDDFTAIVDPPRTCILAIGGVTRRTATDDIDDLSHKSSHVESQNSSSIDIIDYLTGTLPKAPQVIKSVESENVKASQIVSAKLSIDERVIDTTTGSKFLERISYYIQNPQKMIT</sequence>
<dbReference type="InterPro" id="IPR023213">
    <property type="entry name" value="CAT-like_dom_sf"/>
</dbReference>
<dbReference type="InterPro" id="IPR045257">
    <property type="entry name" value="E2/Pdx1"/>
</dbReference>
<dbReference type="PANTHER" id="PTHR23151">
    <property type="entry name" value="DIHYDROLIPOAMIDE ACETYL/SUCCINYL-TRANSFERASE-RELATED"/>
    <property type="match status" value="1"/>
</dbReference>
<name>A0A9N9HAK5_9GLOM</name>
<protein>
    <submittedName>
        <fullName evidence="2">10363_t:CDS:1</fullName>
    </submittedName>
</protein>
<dbReference type="OrthoDB" id="537444at2759"/>
<organism evidence="2 3">
    <name type="scientific">Paraglomus occultum</name>
    <dbReference type="NCBI Taxonomy" id="144539"/>
    <lineage>
        <taxon>Eukaryota</taxon>
        <taxon>Fungi</taxon>
        <taxon>Fungi incertae sedis</taxon>
        <taxon>Mucoromycota</taxon>
        <taxon>Glomeromycotina</taxon>
        <taxon>Glomeromycetes</taxon>
        <taxon>Paraglomerales</taxon>
        <taxon>Paraglomeraceae</taxon>
        <taxon>Paraglomus</taxon>
    </lineage>
</organism>
<dbReference type="EMBL" id="CAJVPJ010006047">
    <property type="protein sequence ID" value="CAG8665748.1"/>
    <property type="molecule type" value="Genomic_DNA"/>
</dbReference>
<reference evidence="2" key="1">
    <citation type="submission" date="2021-06" db="EMBL/GenBank/DDBJ databases">
        <authorList>
            <person name="Kallberg Y."/>
            <person name="Tangrot J."/>
            <person name="Rosling A."/>
        </authorList>
    </citation>
    <scope>NUCLEOTIDE SEQUENCE</scope>
    <source>
        <strain evidence="2">IA702</strain>
    </source>
</reference>
<dbReference type="SUPFAM" id="SSF52777">
    <property type="entry name" value="CoA-dependent acyltransferases"/>
    <property type="match status" value="1"/>
</dbReference>
<comment type="caution">
    <text evidence="2">The sequence shown here is derived from an EMBL/GenBank/DDBJ whole genome shotgun (WGS) entry which is preliminary data.</text>
</comment>
<evidence type="ECO:0000313" key="2">
    <source>
        <dbReference type="EMBL" id="CAG8665748.1"/>
    </source>
</evidence>
<evidence type="ECO:0000259" key="1">
    <source>
        <dbReference type="Pfam" id="PF00198"/>
    </source>
</evidence>
<dbReference type="InterPro" id="IPR001078">
    <property type="entry name" value="2-oxoacid_DH_actylTfrase"/>
</dbReference>
<dbReference type="Proteomes" id="UP000789572">
    <property type="component" value="Unassembled WGS sequence"/>
</dbReference>
<dbReference type="Pfam" id="PF00198">
    <property type="entry name" value="2-oxoacid_dh"/>
    <property type="match status" value="1"/>
</dbReference>